<dbReference type="Pfam" id="PF07323">
    <property type="entry name" value="DUF1465"/>
    <property type="match status" value="1"/>
</dbReference>
<proteinExistence type="predicted"/>
<gene>
    <name evidence="1" type="ORF">GCM10011332_12890</name>
</gene>
<reference evidence="1" key="1">
    <citation type="journal article" date="2014" name="Int. J. Syst. Evol. Microbiol.">
        <title>Complete genome sequence of Corynebacterium casei LMG S-19264T (=DSM 44701T), isolated from a smear-ripened cheese.</title>
        <authorList>
            <consortium name="US DOE Joint Genome Institute (JGI-PGF)"/>
            <person name="Walter F."/>
            <person name="Albersmeier A."/>
            <person name="Kalinowski J."/>
            <person name="Ruckert C."/>
        </authorList>
    </citation>
    <scope>NUCLEOTIDE SEQUENCE</scope>
    <source>
        <strain evidence="1">CGMCC 1.15254</strain>
    </source>
</reference>
<dbReference type="RefSeq" id="WP_188662964.1">
    <property type="nucleotide sequence ID" value="NZ_BMHV01000007.1"/>
</dbReference>
<evidence type="ECO:0000313" key="1">
    <source>
        <dbReference type="EMBL" id="GGF60540.1"/>
    </source>
</evidence>
<comment type="caution">
    <text evidence="1">The sequence shown here is derived from an EMBL/GenBank/DDBJ whole genome shotgun (WGS) entry which is preliminary data.</text>
</comment>
<keyword evidence="2" id="KW-1185">Reference proteome</keyword>
<protein>
    <recommendedName>
        <fullName evidence="3">DUF1465 domain-containing protein</fullName>
    </recommendedName>
</protein>
<dbReference type="Proteomes" id="UP000632498">
    <property type="component" value="Unassembled WGS sequence"/>
</dbReference>
<organism evidence="1 2">
    <name type="scientific">Terasakiella brassicae</name>
    <dbReference type="NCBI Taxonomy" id="1634917"/>
    <lineage>
        <taxon>Bacteria</taxon>
        <taxon>Pseudomonadati</taxon>
        <taxon>Pseudomonadota</taxon>
        <taxon>Alphaproteobacteria</taxon>
        <taxon>Rhodospirillales</taxon>
        <taxon>Terasakiellaceae</taxon>
        <taxon>Terasakiella</taxon>
    </lineage>
</organism>
<evidence type="ECO:0000313" key="2">
    <source>
        <dbReference type="Proteomes" id="UP000632498"/>
    </source>
</evidence>
<dbReference type="InterPro" id="IPR038301">
    <property type="entry name" value="AraC-like_sf"/>
</dbReference>
<sequence>MGKVGSSTFWLDQTFDETMSLLEEAKYYHAYRFPKQVDHLNPCQRLELTRESLRITSRLSHMISWLMHEKAILNDEITRHEYLERNIPLAEESICTSTCEEVLEDCPKRLLSLMDRSLSLFIRASRLEKMLRN</sequence>
<dbReference type="InterPro" id="IPR010848">
    <property type="entry name" value="DUF1465"/>
</dbReference>
<name>A0A917BZA9_9PROT</name>
<evidence type="ECO:0008006" key="3">
    <source>
        <dbReference type="Google" id="ProtNLM"/>
    </source>
</evidence>
<dbReference type="AlphaFoldDB" id="A0A917BZA9"/>
<reference evidence="1" key="2">
    <citation type="submission" date="2020-09" db="EMBL/GenBank/DDBJ databases">
        <authorList>
            <person name="Sun Q."/>
            <person name="Zhou Y."/>
        </authorList>
    </citation>
    <scope>NUCLEOTIDE SEQUENCE</scope>
    <source>
        <strain evidence="1">CGMCC 1.15254</strain>
    </source>
</reference>
<accession>A0A917BZA9</accession>
<dbReference type="EMBL" id="BMHV01000007">
    <property type="protein sequence ID" value="GGF60540.1"/>
    <property type="molecule type" value="Genomic_DNA"/>
</dbReference>
<dbReference type="Gene3D" id="1.10.8.930">
    <property type="entry name" value="Protein of unknown function DUF1465"/>
    <property type="match status" value="1"/>
</dbReference>